<dbReference type="RefSeq" id="WP_053232277.1">
    <property type="nucleotide sequence ID" value="NZ_CP011125.1"/>
</dbReference>
<organism evidence="1 2">
    <name type="scientific">Sandaracinus amylolyticus</name>
    <dbReference type="NCBI Taxonomy" id="927083"/>
    <lineage>
        <taxon>Bacteria</taxon>
        <taxon>Pseudomonadati</taxon>
        <taxon>Myxococcota</taxon>
        <taxon>Polyangia</taxon>
        <taxon>Polyangiales</taxon>
        <taxon>Sandaracinaceae</taxon>
        <taxon>Sandaracinus</taxon>
    </lineage>
</organism>
<keyword evidence="2" id="KW-1185">Reference proteome</keyword>
<evidence type="ECO:0000313" key="1">
    <source>
        <dbReference type="EMBL" id="AKF04993.1"/>
    </source>
</evidence>
<accession>A0A0F6W1D0</accession>
<reference evidence="1 2" key="1">
    <citation type="submission" date="2015-03" db="EMBL/GenBank/DDBJ databases">
        <title>Genome assembly of Sandaracinus amylolyticus DSM 53668.</title>
        <authorList>
            <person name="Sharma G."/>
            <person name="Subramanian S."/>
        </authorList>
    </citation>
    <scope>NUCLEOTIDE SEQUENCE [LARGE SCALE GENOMIC DNA]</scope>
    <source>
        <strain evidence="1 2">DSM 53668</strain>
    </source>
</reference>
<dbReference type="AlphaFoldDB" id="A0A0F6W1D0"/>
<dbReference type="STRING" id="927083.DB32_002142"/>
<sequence length="206" mass="22464">MGVITRVAKLELIPPGIFGVHDPTFAIVVAIARWDLHAPIVQHLADIDAPGGMPTEIVMLGRMSPSEAIDHGEILVTAGITELLVDWRRGLLEGAIERAWRGEVLYAWRRQVGAVDPATGFVTFTPMRVRCTECDGTYLVPQGTHLDGASCGCGRTGSLVAYQTDPAPRAAVPREIECPYCSWRFLQSAPTPDDVCPHCHRLVRAE</sequence>
<gene>
    <name evidence="1" type="ORF">DB32_002142</name>
</gene>
<name>A0A0F6W1D0_9BACT</name>
<dbReference type="EMBL" id="CP011125">
    <property type="protein sequence ID" value="AKF04993.1"/>
    <property type="molecule type" value="Genomic_DNA"/>
</dbReference>
<proteinExistence type="predicted"/>
<evidence type="ECO:0000313" key="2">
    <source>
        <dbReference type="Proteomes" id="UP000034883"/>
    </source>
</evidence>
<dbReference type="KEGG" id="samy:DB32_002142"/>
<protein>
    <submittedName>
        <fullName evidence="1">Uncharacterized protein</fullName>
    </submittedName>
</protein>
<dbReference type="Proteomes" id="UP000034883">
    <property type="component" value="Chromosome"/>
</dbReference>